<keyword evidence="2" id="KW-0859">Xylose metabolism</keyword>
<evidence type="ECO:0000256" key="4">
    <source>
        <dbReference type="ARBA" id="ARBA00022777"/>
    </source>
</evidence>
<comment type="caution">
    <text evidence="6">The sequence shown here is derived from an EMBL/GenBank/DDBJ whole genome shotgun (WGS) entry which is preliminary data.</text>
</comment>
<dbReference type="PANTHER" id="PTHR43095:SF5">
    <property type="entry name" value="XYLULOSE KINASE"/>
    <property type="match status" value="1"/>
</dbReference>
<dbReference type="InterPro" id="IPR043129">
    <property type="entry name" value="ATPase_NBD"/>
</dbReference>
<keyword evidence="7" id="KW-1185">Reference proteome</keyword>
<keyword evidence="3" id="KW-0808">Transferase</keyword>
<protein>
    <recommendedName>
        <fullName evidence="5">Carbohydrate kinase FGGY N-terminal domain-containing protein</fullName>
    </recommendedName>
</protein>
<dbReference type="SUPFAM" id="SSF53067">
    <property type="entry name" value="Actin-like ATPase domain"/>
    <property type="match status" value="2"/>
</dbReference>
<evidence type="ECO:0000256" key="2">
    <source>
        <dbReference type="ARBA" id="ARBA00022629"/>
    </source>
</evidence>
<sequence>MSTGRDGRAPVVCGVDIGSTNTKVVAVDPAGLVVARARRATPRQAAHPTVDARRLFDAIEDMIVEVCADVYAVHAVCVAGVGEDGMLVDEELAPLTPALAWFDPRRADVFAELAPRLADHTGLCTDDDPARTLVGWRWAMDQPGAARARAWLSLTDYAPAAWTGRAFLSDTLAARTAAWDGRDRSWIDARVRLGLGRVDLLPPVVHAGAILGELRSGRLESAGVLAGHVAVVAGGHDHPIGGWGVDLVSPGAVLDSMGTAEVVVAQAPRPGIAHRRDLDVAPGIRSTGTTVLSVQELARNVEWATASSPELATHLRALIAGDLDPDVHIYEAAFIPGERGGAAPRFTADAPTSPLSRASAVLGGLARIGLAAQRTVAACLPGNPAIYAAGGWSRSPGWVQAKREVTGAEVIVVPEPQVTGTAAALLAATAVDWAPDPGLAMGLEARASA</sequence>
<organism evidence="6 7">
    <name type="scientific">Tsukamurella soli</name>
    <dbReference type="NCBI Taxonomy" id="644556"/>
    <lineage>
        <taxon>Bacteria</taxon>
        <taxon>Bacillati</taxon>
        <taxon>Actinomycetota</taxon>
        <taxon>Actinomycetes</taxon>
        <taxon>Mycobacteriales</taxon>
        <taxon>Tsukamurellaceae</taxon>
        <taxon>Tsukamurella</taxon>
    </lineage>
</organism>
<name>A0ABP8J4Z8_9ACTN</name>
<dbReference type="InterPro" id="IPR018484">
    <property type="entry name" value="FGGY_N"/>
</dbReference>
<evidence type="ECO:0000313" key="7">
    <source>
        <dbReference type="Proteomes" id="UP001500635"/>
    </source>
</evidence>
<keyword evidence="2" id="KW-0119">Carbohydrate metabolism</keyword>
<proteinExistence type="inferred from homology"/>
<dbReference type="Pfam" id="PF00370">
    <property type="entry name" value="FGGY_N"/>
    <property type="match status" value="1"/>
</dbReference>
<dbReference type="InterPro" id="IPR050406">
    <property type="entry name" value="FGGY_Carb_Kinase"/>
</dbReference>
<dbReference type="Proteomes" id="UP001500635">
    <property type="component" value="Unassembled WGS sequence"/>
</dbReference>
<dbReference type="CDD" id="cd07773">
    <property type="entry name" value="ASKHA_NBD_FGGY_FK"/>
    <property type="match status" value="1"/>
</dbReference>
<feature type="domain" description="Carbohydrate kinase FGGY N-terminal" evidence="5">
    <location>
        <begin position="12"/>
        <end position="240"/>
    </location>
</feature>
<dbReference type="PANTHER" id="PTHR43095">
    <property type="entry name" value="SUGAR KINASE"/>
    <property type="match status" value="1"/>
</dbReference>
<reference evidence="7" key="1">
    <citation type="journal article" date="2019" name="Int. J. Syst. Evol. Microbiol.">
        <title>The Global Catalogue of Microorganisms (GCM) 10K type strain sequencing project: providing services to taxonomists for standard genome sequencing and annotation.</title>
        <authorList>
            <consortium name="The Broad Institute Genomics Platform"/>
            <consortium name="The Broad Institute Genome Sequencing Center for Infectious Disease"/>
            <person name="Wu L."/>
            <person name="Ma J."/>
        </authorList>
    </citation>
    <scope>NUCLEOTIDE SEQUENCE [LARGE SCALE GENOMIC DNA]</scope>
    <source>
        <strain evidence="7">JCM 17688</strain>
    </source>
</reference>
<keyword evidence="4" id="KW-0418">Kinase</keyword>
<accession>A0ABP8J4Z8</accession>
<evidence type="ECO:0000313" key="6">
    <source>
        <dbReference type="EMBL" id="GAA4385018.1"/>
    </source>
</evidence>
<dbReference type="RefSeq" id="WP_344990698.1">
    <property type="nucleotide sequence ID" value="NZ_BAABFR010000006.1"/>
</dbReference>
<evidence type="ECO:0000259" key="5">
    <source>
        <dbReference type="Pfam" id="PF00370"/>
    </source>
</evidence>
<evidence type="ECO:0000256" key="3">
    <source>
        <dbReference type="ARBA" id="ARBA00022679"/>
    </source>
</evidence>
<comment type="similarity">
    <text evidence="1">Belongs to the FGGY kinase family.</text>
</comment>
<dbReference type="Gene3D" id="3.30.420.40">
    <property type="match status" value="2"/>
</dbReference>
<gene>
    <name evidence="6" type="ORF">GCM10023147_06280</name>
</gene>
<dbReference type="EMBL" id="BAABFR010000006">
    <property type="protein sequence ID" value="GAA4385018.1"/>
    <property type="molecule type" value="Genomic_DNA"/>
</dbReference>
<evidence type="ECO:0000256" key="1">
    <source>
        <dbReference type="ARBA" id="ARBA00009156"/>
    </source>
</evidence>